<dbReference type="RefSeq" id="WP_038993214.1">
    <property type="nucleotide sequence ID" value="NZ_BAAAWM010000001.1"/>
</dbReference>
<gene>
    <name evidence="1" type="ORF">ANI01nite_16900</name>
</gene>
<dbReference type="EMBL" id="BJNE01000005">
    <property type="protein sequence ID" value="GEC12487.1"/>
    <property type="molecule type" value="Genomic_DNA"/>
</dbReference>
<dbReference type="Proteomes" id="UP000316242">
    <property type="component" value="Unassembled WGS sequence"/>
</dbReference>
<protein>
    <recommendedName>
        <fullName evidence="3">WXG100 family type VII secretion target</fullName>
    </recommendedName>
</protein>
<name>A0ABQ0RL04_GLUNI</name>
<organism evidence="1 2">
    <name type="scientific">Glutamicibacter nicotianae</name>
    <name type="common">Arthrobacter nicotianae</name>
    <dbReference type="NCBI Taxonomy" id="37929"/>
    <lineage>
        <taxon>Bacteria</taxon>
        <taxon>Bacillati</taxon>
        <taxon>Actinomycetota</taxon>
        <taxon>Actinomycetes</taxon>
        <taxon>Micrococcales</taxon>
        <taxon>Micrococcaceae</taxon>
        <taxon>Glutamicibacter</taxon>
    </lineage>
</organism>
<dbReference type="InterPro" id="IPR036689">
    <property type="entry name" value="ESAT-6-like_sf"/>
</dbReference>
<dbReference type="InterPro" id="IPR010310">
    <property type="entry name" value="T7SS_ESAT-6-like"/>
</dbReference>
<evidence type="ECO:0000313" key="1">
    <source>
        <dbReference type="EMBL" id="GEC12487.1"/>
    </source>
</evidence>
<dbReference type="Gene3D" id="1.10.287.1060">
    <property type="entry name" value="ESAT-6-like"/>
    <property type="match status" value="1"/>
</dbReference>
<dbReference type="SUPFAM" id="SSF140453">
    <property type="entry name" value="EsxAB dimer-like"/>
    <property type="match status" value="1"/>
</dbReference>
<dbReference type="Pfam" id="PF06013">
    <property type="entry name" value="WXG100"/>
    <property type="match status" value="1"/>
</dbReference>
<comment type="caution">
    <text evidence="1">The sequence shown here is derived from an EMBL/GenBank/DDBJ whole genome shotgun (WGS) entry which is preliminary data.</text>
</comment>
<evidence type="ECO:0000313" key="2">
    <source>
        <dbReference type="Proteomes" id="UP000316242"/>
    </source>
</evidence>
<evidence type="ECO:0008006" key="3">
    <source>
        <dbReference type="Google" id="ProtNLM"/>
    </source>
</evidence>
<reference evidence="1 2" key="1">
    <citation type="submission" date="2019-06" db="EMBL/GenBank/DDBJ databases">
        <title>Whole genome shotgun sequence of Glutamicibacter nicotianae NBRC 14234.</title>
        <authorList>
            <person name="Hosoyama A."/>
            <person name="Uohara A."/>
            <person name="Ohji S."/>
            <person name="Ichikawa N."/>
        </authorList>
    </citation>
    <scope>NUCLEOTIDE SEQUENCE [LARGE SCALE GENOMIC DNA]</scope>
    <source>
        <strain evidence="1 2">NBRC 14234</strain>
    </source>
</reference>
<proteinExistence type="predicted"/>
<keyword evidence="2" id="KW-1185">Reference proteome</keyword>
<accession>A0ABQ0RL04</accession>
<sequence>MTDFKANYGEMEAMASKLDTGREDLDGVLEQLQSGVDKLLGEDFTTEHASGQFGEGYKDLNDGLKTAFDGINDMATALRDMMTQIQDTDRGMAGQ</sequence>